<sequence length="357" mass="40948">MSEYPFLKNVWTTYKDFDEIVEEDKTSYDSLCNFILNGPSVELIKYKGYCMKLMRKFGYFSSNPKVYKPTRERCNILYNWIYNSIEKNKTTNYVVNKCFQEYTDNMEYVSNLQKCSKLSYEENIDEPIKITLLDIFDNNTEIIKNIMIGQDEESKTSCRKFVCNCLKIYKNMNKSYCHNEVSHREEPTGTCLKLKLFKVSYKLFRYNKGVLIPKIPSLDDIDNECPENKSTAGLNMSLTLNQQGGPGHADIGGLPQITEGTDGSLGANIPISPESTDSTMKKNITTTVGTVAGASSLLAFLYRFTPAKNMIYSRFRGSRGRVHSNMYEDGHNELYNDHEVENISSYNERYNIGYGSV</sequence>
<gene>
    <name evidence="1" type="ORF">PVP01_0001000</name>
</gene>
<dbReference type="InterPro" id="IPR008780">
    <property type="entry name" value="Plasmodium_Vir"/>
</dbReference>
<dbReference type="VEuPathDB" id="PlasmoDB:PVW1_100014100"/>
<name>A0A565A472_PLAVI</name>
<accession>A0A565A472</accession>
<dbReference type="EMBL" id="FLZR02000002">
    <property type="protein sequence ID" value="VUZ99385.1"/>
    <property type="molecule type" value="Genomic_DNA"/>
</dbReference>
<evidence type="ECO:0000313" key="1">
    <source>
        <dbReference type="EMBL" id="VUZ99385.1"/>
    </source>
</evidence>
<reference evidence="1" key="1">
    <citation type="submission" date="2016-07" db="EMBL/GenBank/DDBJ databases">
        <authorList>
            <consortium name="Pathogen Informatics"/>
        </authorList>
    </citation>
    <scope>NUCLEOTIDE SEQUENCE</scope>
</reference>
<proteinExistence type="predicted"/>
<dbReference type="Pfam" id="PF05795">
    <property type="entry name" value="Plasmodium_Vir"/>
    <property type="match status" value="1"/>
</dbReference>
<organism evidence="1">
    <name type="scientific">Plasmodium vivax</name>
    <name type="common">malaria parasite P. vivax</name>
    <dbReference type="NCBI Taxonomy" id="5855"/>
    <lineage>
        <taxon>Eukaryota</taxon>
        <taxon>Sar</taxon>
        <taxon>Alveolata</taxon>
        <taxon>Apicomplexa</taxon>
        <taxon>Aconoidasida</taxon>
        <taxon>Haemosporida</taxon>
        <taxon>Plasmodiidae</taxon>
        <taxon>Plasmodium</taxon>
        <taxon>Plasmodium (Plasmodium)</taxon>
    </lineage>
</organism>
<dbReference type="Proteomes" id="UP000220605">
    <property type="component" value="Unassembled WGS sequence"/>
</dbReference>
<protein>
    <submittedName>
        <fullName evidence="1">VIR protein</fullName>
    </submittedName>
</protein>
<dbReference type="OrthoDB" id="384458at2759"/>
<dbReference type="AlphaFoldDB" id="A0A565A472"/>
<dbReference type="VEuPathDB" id="PlasmoDB:PVP01_0001000"/>
<dbReference type="VEuPathDB" id="PlasmoDB:PVPAM_100005100"/>